<dbReference type="EMBL" id="JBFOLK010000013">
    <property type="protein sequence ID" value="KAL2467061.1"/>
    <property type="molecule type" value="Genomic_DNA"/>
</dbReference>
<sequence>MGTMSTLVTSNPLPYSSEAEASCYHFFSVMALSSWLSRLRSSSKPIYSNYKNSFLHKQNTLLSRTLIVGSENSKKQFQSSWSIPLLLMAMAASACSLSVQLQNNEGPTFFDAPNTNQM</sequence>
<keyword evidence="2" id="KW-1185">Reference proteome</keyword>
<organism evidence="1 2">
    <name type="scientific">Abeliophyllum distichum</name>
    <dbReference type="NCBI Taxonomy" id="126358"/>
    <lineage>
        <taxon>Eukaryota</taxon>
        <taxon>Viridiplantae</taxon>
        <taxon>Streptophyta</taxon>
        <taxon>Embryophyta</taxon>
        <taxon>Tracheophyta</taxon>
        <taxon>Spermatophyta</taxon>
        <taxon>Magnoliopsida</taxon>
        <taxon>eudicotyledons</taxon>
        <taxon>Gunneridae</taxon>
        <taxon>Pentapetalae</taxon>
        <taxon>asterids</taxon>
        <taxon>lamiids</taxon>
        <taxon>Lamiales</taxon>
        <taxon>Oleaceae</taxon>
        <taxon>Forsythieae</taxon>
        <taxon>Abeliophyllum</taxon>
    </lineage>
</organism>
<reference evidence="2" key="1">
    <citation type="submission" date="2024-07" db="EMBL/GenBank/DDBJ databases">
        <title>Two chromosome-level genome assemblies of Korean endemic species Abeliophyllum distichum and Forsythia ovata (Oleaceae).</title>
        <authorList>
            <person name="Jang H."/>
        </authorList>
    </citation>
    <scope>NUCLEOTIDE SEQUENCE [LARGE SCALE GENOMIC DNA]</scope>
</reference>
<dbReference type="Proteomes" id="UP001604336">
    <property type="component" value="Unassembled WGS sequence"/>
</dbReference>
<proteinExistence type="predicted"/>
<evidence type="ECO:0000313" key="2">
    <source>
        <dbReference type="Proteomes" id="UP001604336"/>
    </source>
</evidence>
<name>A0ABD1PT08_9LAMI</name>
<gene>
    <name evidence="1" type="ORF">Adt_42912</name>
</gene>
<comment type="caution">
    <text evidence="1">The sequence shown here is derived from an EMBL/GenBank/DDBJ whole genome shotgun (WGS) entry which is preliminary data.</text>
</comment>
<dbReference type="AlphaFoldDB" id="A0ABD1PT08"/>
<accession>A0ABD1PT08</accession>
<protein>
    <submittedName>
        <fullName evidence="1">D-lactate dehydrogenase [cytochrome]</fullName>
    </submittedName>
</protein>
<evidence type="ECO:0000313" key="1">
    <source>
        <dbReference type="EMBL" id="KAL2467061.1"/>
    </source>
</evidence>